<feature type="region of interest" description="Disordered" evidence="1">
    <location>
        <begin position="44"/>
        <end position="71"/>
    </location>
</feature>
<keyword evidence="2" id="KW-0732">Signal</keyword>
<evidence type="ECO:0000256" key="1">
    <source>
        <dbReference type="SAM" id="MobiDB-lite"/>
    </source>
</evidence>
<evidence type="ECO:0000313" key="3">
    <source>
        <dbReference type="Proteomes" id="UP000887574"/>
    </source>
</evidence>
<evidence type="ECO:0000313" key="4">
    <source>
        <dbReference type="WBParaSite" id="jg25688"/>
    </source>
</evidence>
<organism evidence="3 4">
    <name type="scientific">Ditylenchus dipsaci</name>
    <dbReference type="NCBI Taxonomy" id="166011"/>
    <lineage>
        <taxon>Eukaryota</taxon>
        <taxon>Metazoa</taxon>
        <taxon>Ecdysozoa</taxon>
        <taxon>Nematoda</taxon>
        <taxon>Chromadorea</taxon>
        <taxon>Rhabditida</taxon>
        <taxon>Tylenchina</taxon>
        <taxon>Tylenchomorpha</taxon>
        <taxon>Sphaerularioidea</taxon>
        <taxon>Anguinidae</taxon>
        <taxon>Anguininae</taxon>
        <taxon>Ditylenchus</taxon>
    </lineage>
</organism>
<dbReference type="AlphaFoldDB" id="A0A915E4D5"/>
<feature type="chain" id="PRO_5038077918" evidence="2">
    <location>
        <begin position="24"/>
        <end position="85"/>
    </location>
</feature>
<dbReference type="WBParaSite" id="jg25688">
    <property type="protein sequence ID" value="jg25688"/>
    <property type="gene ID" value="jg25688"/>
</dbReference>
<protein>
    <submittedName>
        <fullName evidence="4">Uncharacterized protein</fullName>
    </submittedName>
</protein>
<feature type="signal peptide" evidence="2">
    <location>
        <begin position="1"/>
        <end position="23"/>
    </location>
</feature>
<dbReference type="Proteomes" id="UP000887574">
    <property type="component" value="Unplaced"/>
</dbReference>
<feature type="compositionally biased region" description="Basic and acidic residues" evidence="1">
    <location>
        <begin position="49"/>
        <end position="64"/>
    </location>
</feature>
<reference evidence="4" key="1">
    <citation type="submission" date="2022-11" db="UniProtKB">
        <authorList>
            <consortium name="WormBaseParasite"/>
        </authorList>
    </citation>
    <scope>IDENTIFICATION</scope>
</reference>
<sequence>MAAKFFCLCSVAIVLLAVVLIESSDVADNAKRLAELNLEQQNQQMKAQEALKETTESRKSRDSRTTQTNKAEPITLMIKRYLLID</sequence>
<keyword evidence="3" id="KW-1185">Reference proteome</keyword>
<evidence type="ECO:0000256" key="2">
    <source>
        <dbReference type="SAM" id="SignalP"/>
    </source>
</evidence>
<name>A0A915E4D5_9BILA</name>
<proteinExistence type="predicted"/>
<accession>A0A915E4D5</accession>